<dbReference type="SUPFAM" id="SSF110399">
    <property type="entry name" value="ThiG-like"/>
    <property type="match status" value="1"/>
</dbReference>
<dbReference type="HAMAP" id="MF_00443">
    <property type="entry name" value="ThiG"/>
    <property type="match status" value="1"/>
</dbReference>
<name>A0A1G4NS00_9FLOR</name>
<keyword evidence="5 8" id="KW-0784">Thiamine biosynthesis</keyword>
<feature type="binding site" evidence="8">
    <location>
        <position position="178"/>
    </location>
    <ligand>
        <name>1-deoxy-D-xylulose 5-phosphate</name>
        <dbReference type="ChEBI" id="CHEBI:57792"/>
    </ligand>
</feature>
<keyword evidence="10" id="KW-0934">Plastid</keyword>
<dbReference type="RefSeq" id="YP_009313198.1">
    <property type="nucleotide sequence ID" value="NC_031656.1"/>
</dbReference>
<dbReference type="PANTHER" id="PTHR34266:SF2">
    <property type="entry name" value="THIAZOLE SYNTHASE"/>
    <property type="match status" value="1"/>
</dbReference>
<dbReference type="Gene3D" id="3.20.20.70">
    <property type="entry name" value="Aldolase class I"/>
    <property type="match status" value="1"/>
</dbReference>
<keyword evidence="4 8" id="KW-0808">Transferase</keyword>
<dbReference type="InterPro" id="IPR013785">
    <property type="entry name" value="Aldolase_TIM"/>
</dbReference>
<dbReference type="InterPro" id="IPR008867">
    <property type="entry name" value="ThiG"/>
</dbReference>
<evidence type="ECO:0000256" key="3">
    <source>
        <dbReference type="ARBA" id="ARBA00011960"/>
    </source>
</evidence>
<dbReference type="PANTHER" id="PTHR34266">
    <property type="entry name" value="THIAZOLE SYNTHASE"/>
    <property type="match status" value="1"/>
</dbReference>
<reference evidence="10" key="1">
    <citation type="submission" date="2016-10" db="EMBL/GenBank/DDBJ databases">
        <title>Chloroplast genomes as a tool to resolve red algal phylogenies: a case study in the Nemaliales.</title>
        <authorList>
            <person name="Costa J.F."/>
            <person name="Lin S.M."/>
            <person name="Macaya E.C."/>
            <person name="Fernandez-Garcia C."/>
            <person name="Verbruggen H."/>
        </authorList>
    </citation>
    <scope>NUCLEOTIDE SEQUENCE</scope>
    <source>
        <strain evidence="10">HV04060</strain>
    </source>
</reference>
<evidence type="ECO:0000256" key="1">
    <source>
        <dbReference type="ARBA" id="ARBA00002834"/>
    </source>
</evidence>
<reference evidence="10" key="2">
    <citation type="submission" date="2016-10" db="EMBL/GenBank/DDBJ databases">
        <authorList>
            <person name="de Groot N.N."/>
        </authorList>
    </citation>
    <scope>NUCLEOTIDE SEQUENCE</scope>
    <source>
        <strain evidence="10">HV04060</strain>
    </source>
</reference>
<comment type="catalytic activity">
    <reaction evidence="7 8">
        <text>[ThiS sulfur-carrier protein]-C-terminal-Gly-aminoethanethioate + 2-iminoacetate + 1-deoxy-D-xylulose 5-phosphate = [ThiS sulfur-carrier protein]-C-terminal Gly-Gly + 2-[(2R,5Z)-2-carboxy-4-methylthiazol-5(2H)-ylidene]ethyl phosphate + 2 H2O + H(+)</text>
        <dbReference type="Rhea" id="RHEA:26297"/>
        <dbReference type="Rhea" id="RHEA-COMP:12909"/>
        <dbReference type="Rhea" id="RHEA-COMP:19908"/>
        <dbReference type="ChEBI" id="CHEBI:15377"/>
        <dbReference type="ChEBI" id="CHEBI:15378"/>
        <dbReference type="ChEBI" id="CHEBI:57792"/>
        <dbReference type="ChEBI" id="CHEBI:62899"/>
        <dbReference type="ChEBI" id="CHEBI:77846"/>
        <dbReference type="ChEBI" id="CHEBI:90778"/>
        <dbReference type="ChEBI" id="CHEBI:232372"/>
        <dbReference type="EC" id="2.8.1.10"/>
    </reaction>
</comment>
<dbReference type="GO" id="GO:0009507">
    <property type="term" value="C:chloroplast"/>
    <property type="evidence" value="ECO:0007669"/>
    <property type="project" value="UniProtKB-SubCell"/>
</dbReference>
<comment type="function">
    <text evidence="1 8">Catalyzes the rearrangement of 1-deoxy-D-xylulose 5-phosphate (DXP) to produce the thiazole phosphate moiety of thiamine. Sulfur is provided by the thiocarboxylate moiety of the carrier protein ThiS. In vitro, sulfur can be provided by H(2)S.</text>
</comment>
<evidence type="ECO:0000256" key="8">
    <source>
        <dbReference type="HAMAP-Rule" id="MF_00443"/>
    </source>
</evidence>
<organism evidence="10">
    <name type="scientific">Dichotomaria marginata</name>
    <dbReference type="NCBI Taxonomy" id="268567"/>
    <lineage>
        <taxon>Eukaryota</taxon>
        <taxon>Rhodophyta</taxon>
        <taxon>Florideophyceae</taxon>
        <taxon>Nemaliophycidae</taxon>
        <taxon>Nemaliales</taxon>
        <taxon>Galaxauraceae</taxon>
        <taxon>Dichotomaria</taxon>
    </lineage>
</organism>
<dbReference type="CDD" id="cd04728">
    <property type="entry name" value="ThiG"/>
    <property type="match status" value="1"/>
</dbReference>
<dbReference type="UniPathway" id="UPA00060"/>
<comment type="pathway">
    <text evidence="2 8">Cofactor biosynthesis; thiamine diphosphate biosynthesis.</text>
</comment>
<evidence type="ECO:0000259" key="9">
    <source>
        <dbReference type="Pfam" id="PF05690"/>
    </source>
</evidence>
<evidence type="ECO:0000256" key="7">
    <source>
        <dbReference type="ARBA" id="ARBA00049897"/>
    </source>
</evidence>
<comment type="subcellular location">
    <subcellularLocation>
        <location evidence="8">Plastid</location>
        <location evidence="8">Chloroplast</location>
    </subcellularLocation>
</comment>
<feature type="binding site" evidence="8">
    <location>
        <begin position="204"/>
        <end position="205"/>
    </location>
    <ligand>
        <name>1-deoxy-D-xylulose 5-phosphate</name>
        <dbReference type="ChEBI" id="CHEBI:57792"/>
    </ligand>
</feature>
<dbReference type="GO" id="GO:1990107">
    <property type="term" value="F:thiazole synthase activity"/>
    <property type="evidence" value="ECO:0007669"/>
    <property type="project" value="UniProtKB-EC"/>
</dbReference>
<feature type="domain" description="Thiazole synthase ThiG" evidence="9">
    <location>
        <begin position="18"/>
        <end position="269"/>
    </location>
</feature>
<evidence type="ECO:0000256" key="6">
    <source>
        <dbReference type="ARBA" id="ARBA00023270"/>
    </source>
</evidence>
<dbReference type="GeneID" id="29998693"/>
<feature type="binding site" evidence="8">
    <location>
        <begin position="226"/>
        <end position="227"/>
    </location>
    <ligand>
        <name>1-deoxy-D-xylulose 5-phosphate</name>
        <dbReference type="ChEBI" id="CHEBI:57792"/>
    </ligand>
</feature>
<evidence type="ECO:0000313" key="10">
    <source>
        <dbReference type="EMBL" id="SCW21452.1"/>
    </source>
</evidence>
<feature type="active site" description="Schiff-base intermediate with DXP" evidence="8">
    <location>
        <position position="117"/>
    </location>
</feature>
<keyword evidence="6 8" id="KW-0704">Schiff base</keyword>
<dbReference type="Pfam" id="PF05690">
    <property type="entry name" value="ThiG"/>
    <property type="match status" value="1"/>
</dbReference>
<dbReference type="EMBL" id="LT622864">
    <property type="protein sequence ID" value="SCW21452.1"/>
    <property type="molecule type" value="Genomic_DNA"/>
</dbReference>
<dbReference type="InterPro" id="IPR033983">
    <property type="entry name" value="Thiazole_synthase_ThiG"/>
</dbReference>
<comment type="subunit">
    <text evidence="8">Homotetramer. Forms heterodimers with either ThiH or ThiS.</text>
</comment>
<proteinExistence type="inferred from homology"/>
<evidence type="ECO:0000256" key="2">
    <source>
        <dbReference type="ARBA" id="ARBA00004948"/>
    </source>
</evidence>
<dbReference type="AlphaFoldDB" id="A0A1G4NS00"/>
<keyword evidence="10" id="KW-0150">Chloroplast</keyword>
<comment type="similarity">
    <text evidence="8">Belongs to the ThiG family.</text>
</comment>
<gene>
    <name evidence="8 10" type="primary">thiG</name>
    <name evidence="10" type="ORF">HV04060_8</name>
</gene>
<dbReference type="GO" id="GO:0009229">
    <property type="term" value="P:thiamine diphosphate biosynthetic process"/>
    <property type="evidence" value="ECO:0007669"/>
    <property type="project" value="UniProtKB-UniRule"/>
</dbReference>
<evidence type="ECO:0000256" key="5">
    <source>
        <dbReference type="ARBA" id="ARBA00022977"/>
    </source>
</evidence>
<accession>A0A1G4NS00</accession>
<geneLocation type="chloroplast" evidence="10"/>
<evidence type="ECO:0000256" key="4">
    <source>
        <dbReference type="ARBA" id="ARBA00022679"/>
    </source>
</evidence>
<protein>
    <recommendedName>
        <fullName evidence="3 8">Thiazole synthase</fullName>
        <ecNumber evidence="3 8">2.8.1.10</ecNumber>
    </recommendedName>
</protein>
<dbReference type="EC" id="2.8.1.10" evidence="3 8"/>
<sequence length="275" mass="29812">MIDTKIQQPISLDKDFIIANKVFNSRLMLGTGKYESLQIAQSSIHASGASIITAAIRRLQNANYLNEISLFTALDWNVLWLLPNTAGCTTVEEAVRAASLGREICKRVGQDDNNFIKLEVISDYQYLLPDPVGTLKAAEYLIKKQYTVLPYIYPDPILAKQLEELGCSSLMPLGSPIGSGQGLKHIEDIKMIIENSKIPVIVDAGIGTASDAVQAMEIGASAVLTNSAIAHARYPHVMAHSIQLGVQAGRYAYIAGRMQQLNQAQPSSPITGISS</sequence>